<organism evidence="1">
    <name type="scientific">freshwater metagenome</name>
    <dbReference type="NCBI Taxonomy" id="449393"/>
    <lineage>
        <taxon>unclassified sequences</taxon>
        <taxon>metagenomes</taxon>
        <taxon>ecological metagenomes</taxon>
    </lineage>
</organism>
<dbReference type="EMBL" id="JNSL01000002">
    <property type="protein sequence ID" value="KGA21674.1"/>
    <property type="molecule type" value="Genomic_DNA"/>
</dbReference>
<gene>
    <name evidence="1" type="ORF">GM51_0560</name>
</gene>
<dbReference type="GO" id="GO:0005737">
    <property type="term" value="C:cytoplasm"/>
    <property type="evidence" value="ECO:0007669"/>
    <property type="project" value="TreeGrafter"/>
</dbReference>
<dbReference type="Gene3D" id="3.40.50.1240">
    <property type="entry name" value="Phosphoglycerate mutase-like"/>
    <property type="match status" value="1"/>
</dbReference>
<evidence type="ECO:0008006" key="2">
    <source>
        <dbReference type="Google" id="ProtNLM"/>
    </source>
</evidence>
<name>A0A094QH57_9ZZZZ</name>
<dbReference type="InterPro" id="IPR013078">
    <property type="entry name" value="His_Pase_superF_clade-1"/>
</dbReference>
<protein>
    <recommendedName>
        <fullName evidence="2">Phosphoglycerate mutase</fullName>
    </recommendedName>
</protein>
<dbReference type="Pfam" id="PF00300">
    <property type="entry name" value="His_Phos_1"/>
    <property type="match status" value="1"/>
</dbReference>
<dbReference type="SMART" id="SM00855">
    <property type="entry name" value="PGAM"/>
    <property type="match status" value="1"/>
</dbReference>
<reference evidence="1" key="1">
    <citation type="submission" date="2014-06" db="EMBL/GenBank/DDBJ databases">
        <title>Key roles for freshwater Actinobacteria revealed by deep metagenomic sequencing.</title>
        <authorList>
            <person name="Ghai R."/>
            <person name="Mizuno C.M."/>
            <person name="Picazo A."/>
            <person name="Camacho A."/>
            <person name="Rodriguez-Valera F."/>
        </authorList>
    </citation>
    <scope>NUCLEOTIDE SEQUENCE</scope>
</reference>
<dbReference type="GO" id="GO:0016791">
    <property type="term" value="F:phosphatase activity"/>
    <property type="evidence" value="ECO:0007669"/>
    <property type="project" value="TreeGrafter"/>
</dbReference>
<dbReference type="InterPro" id="IPR050275">
    <property type="entry name" value="PGM_Phosphatase"/>
</dbReference>
<dbReference type="SUPFAM" id="SSF53254">
    <property type="entry name" value="Phosphoglycerate mutase-like"/>
    <property type="match status" value="1"/>
</dbReference>
<dbReference type="InterPro" id="IPR029033">
    <property type="entry name" value="His_PPase_superfam"/>
</dbReference>
<proteinExistence type="predicted"/>
<dbReference type="AlphaFoldDB" id="A0A094QH57"/>
<accession>A0A094QH57</accession>
<dbReference type="PANTHER" id="PTHR48100:SF59">
    <property type="entry name" value="ADENOSYLCOBALAMIN_ALPHA-RIBAZOLE PHOSPHATASE"/>
    <property type="match status" value="1"/>
</dbReference>
<dbReference type="PANTHER" id="PTHR48100">
    <property type="entry name" value="BROAD-SPECIFICITY PHOSPHATASE YOR283W-RELATED"/>
    <property type="match status" value="1"/>
</dbReference>
<dbReference type="CDD" id="cd07067">
    <property type="entry name" value="HP_PGM_like"/>
    <property type="match status" value="1"/>
</dbReference>
<evidence type="ECO:0000313" key="1">
    <source>
        <dbReference type="EMBL" id="KGA21674.1"/>
    </source>
</evidence>
<sequence>MSNTRLVLIRHGESRATVERFLGGSRTCTGLTDFGRLQVQALRDRLITGRDVAATVLMSSNFPRAVETAQILAPALGSMPIGIDAGWGEHDPGPDLDGMSYDAYVAKFGTPTWSDPDEIVFPGGETVGQFHTRVVRTLRETVRRHEGETIVVACHGGVVDAVMRHTLQMHQTGKFELHTLNTSLTEIVHVEGSKWRLVRYNDAAHLSALESSSSPDSSAK</sequence>
<comment type="caution">
    <text evidence="1">The sequence shown here is derived from an EMBL/GenBank/DDBJ whole genome shotgun (WGS) entry which is preliminary data.</text>
</comment>